<name>A0A4Y9ZIJ2_9AGAM</name>
<proteinExistence type="predicted"/>
<reference evidence="1 2" key="1">
    <citation type="submission" date="2019-02" db="EMBL/GenBank/DDBJ databases">
        <title>Genome sequencing of the rare red list fungi Hericium alpestre (H. flagellum).</title>
        <authorList>
            <person name="Buettner E."/>
            <person name="Kellner H."/>
        </authorList>
    </citation>
    <scope>NUCLEOTIDE SEQUENCE [LARGE SCALE GENOMIC DNA]</scope>
    <source>
        <strain evidence="1 2">DSM 108284</strain>
    </source>
</reference>
<keyword evidence="2" id="KW-1185">Reference proteome</keyword>
<dbReference type="AlphaFoldDB" id="A0A4Y9ZIJ2"/>
<evidence type="ECO:0000313" key="2">
    <source>
        <dbReference type="Proteomes" id="UP000298061"/>
    </source>
</evidence>
<protein>
    <submittedName>
        <fullName evidence="1">Uncharacterized protein</fullName>
    </submittedName>
</protein>
<gene>
    <name evidence="1" type="ORF">EWM64_g10361</name>
</gene>
<feature type="non-terminal residue" evidence="1">
    <location>
        <position position="1"/>
    </location>
</feature>
<dbReference type="EMBL" id="SFCI01002664">
    <property type="protein sequence ID" value="TFY73651.1"/>
    <property type="molecule type" value="Genomic_DNA"/>
</dbReference>
<accession>A0A4Y9ZIJ2</accession>
<organism evidence="1 2">
    <name type="scientific">Hericium alpestre</name>
    <dbReference type="NCBI Taxonomy" id="135208"/>
    <lineage>
        <taxon>Eukaryota</taxon>
        <taxon>Fungi</taxon>
        <taxon>Dikarya</taxon>
        <taxon>Basidiomycota</taxon>
        <taxon>Agaricomycotina</taxon>
        <taxon>Agaricomycetes</taxon>
        <taxon>Russulales</taxon>
        <taxon>Hericiaceae</taxon>
        <taxon>Hericium</taxon>
    </lineage>
</organism>
<sequence>KIADEPETRERAFAIAWAFELNDAVQATARSTLHELRPLTYHEEFAHVSAAAVFKLQDYQRKCVDVVKAVAAHRTQWMHVAELAPLIQRGQGRKRCSKCASPKATASGMLNAVEACLERNPWGGAVLIDWVLILSSINAAMECESCKDHIAEIIGVMQEYSRHLAVEVERRILEVVVETPFE</sequence>
<comment type="caution">
    <text evidence="1">The sequence shown here is derived from an EMBL/GenBank/DDBJ whole genome shotgun (WGS) entry which is preliminary data.</text>
</comment>
<dbReference type="Proteomes" id="UP000298061">
    <property type="component" value="Unassembled WGS sequence"/>
</dbReference>
<evidence type="ECO:0000313" key="1">
    <source>
        <dbReference type="EMBL" id="TFY73651.1"/>
    </source>
</evidence>